<keyword evidence="3 6" id="KW-0732">Signal</keyword>
<reference evidence="9 10" key="1">
    <citation type="submission" date="2018-11" db="EMBL/GenBank/DDBJ databases">
        <title>Draft genome sequence of Ferruginibacter sp. BO-59.</title>
        <authorList>
            <person name="Im W.T."/>
        </authorList>
    </citation>
    <scope>NUCLEOTIDE SEQUENCE [LARGE SCALE GENOMIC DNA]</scope>
    <source>
        <strain evidence="9 10">BO-59</strain>
    </source>
</reference>
<keyword evidence="4" id="KW-0472">Membrane</keyword>
<dbReference type="RefSeq" id="WP_123119199.1">
    <property type="nucleotide sequence ID" value="NZ_RJJR01000001.1"/>
</dbReference>
<dbReference type="OrthoDB" id="5694214at2"/>
<dbReference type="Pfam" id="PF14322">
    <property type="entry name" value="SusD-like_3"/>
    <property type="match status" value="1"/>
</dbReference>
<protein>
    <submittedName>
        <fullName evidence="9">RagB/SusD family nutrient uptake outer membrane protein</fullName>
    </submittedName>
</protein>
<comment type="similarity">
    <text evidence="2">Belongs to the SusD family.</text>
</comment>
<feature type="signal peptide" evidence="6">
    <location>
        <begin position="1"/>
        <end position="25"/>
    </location>
</feature>
<evidence type="ECO:0000256" key="4">
    <source>
        <dbReference type="ARBA" id="ARBA00023136"/>
    </source>
</evidence>
<evidence type="ECO:0000256" key="5">
    <source>
        <dbReference type="ARBA" id="ARBA00023237"/>
    </source>
</evidence>
<evidence type="ECO:0000256" key="1">
    <source>
        <dbReference type="ARBA" id="ARBA00004442"/>
    </source>
</evidence>
<evidence type="ECO:0000259" key="8">
    <source>
        <dbReference type="Pfam" id="PF14322"/>
    </source>
</evidence>
<gene>
    <name evidence="9" type="ORF">EFY79_03130</name>
</gene>
<dbReference type="PROSITE" id="PS51257">
    <property type="entry name" value="PROKAR_LIPOPROTEIN"/>
    <property type="match status" value="1"/>
</dbReference>
<accession>A0A3M9NTB9</accession>
<dbReference type="AlphaFoldDB" id="A0A3M9NTB9"/>
<feature type="domain" description="SusD-like N-terminal" evidence="8">
    <location>
        <begin position="48"/>
        <end position="198"/>
    </location>
</feature>
<organism evidence="9 10">
    <name type="scientific">Hanamia caeni</name>
    <dbReference type="NCBI Taxonomy" id="2294116"/>
    <lineage>
        <taxon>Bacteria</taxon>
        <taxon>Pseudomonadati</taxon>
        <taxon>Bacteroidota</taxon>
        <taxon>Chitinophagia</taxon>
        <taxon>Chitinophagales</taxon>
        <taxon>Chitinophagaceae</taxon>
        <taxon>Hanamia</taxon>
    </lineage>
</organism>
<evidence type="ECO:0000313" key="10">
    <source>
        <dbReference type="Proteomes" id="UP000267223"/>
    </source>
</evidence>
<evidence type="ECO:0000259" key="7">
    <source>
        <dbReference type="Pfam" id="PF07980"/>
    </source>
</evidence>
<comment type="subcellular location">
    <subcellularLocation>
        <location evidence="1">Cell outer membrane</location>
    </subcellularLocation>
</comment>
<name>A0A3M9NTB9_9BACT</name>
<dbReference type="InterPro" id="IPR033985">
    <property type="entry name" value="SusD-like_N"/>
</dbReference>
<evidence type="ECO:0000256" key="6">
    <source>
        <dbReference type="SAM" id="SignalP"/>
    </source>
</evidence>
<sequence length="597" mass="67753">MKSYKKSLLFCSSVLILAISLYSCKKDFLDNVKKTQLTDDTQWASEGNADIYLNDLYNNLPSMYNSPENLDNFTDDNDAGFYYGSNNFKQGIVNPASTNYSIWGGDAGPADIDRFNWTASYSTIRKCNLFIQKITANKQNFSADWFNKRLDEARFLRAFYYSNLFLHLGGVPIITEPQSREDTTTLFTARSTYAETLNFLTASLDSVVNDGYLPVKYNGGDANAGRATLGAALMLKGWLQLNAASPAYNSATAPGGPDPNNLAGFGNVDASRWATAAATFKQFIDNYGNGSPYELFPEDSTLWFEANEYNSEVIFDRQYVANTFGSSFEQYGGPVWILNNYYTWGNYCPTQELVDQFFMANGKAITDPTSGYEPQHPYVNRERRFYKWIVYDGAPYKMDWMPKEDTIYTRIDQVNPSKNQIDFASDDVGNTAYYFKKKLNPLVRPGGNVSGANYVYFRYTEVLLGYAEAQNEAVGPDASVYDAINKIRERSDLPPLPDGLDQSQMREAIHHERRVELCFENKRFYDIIRWKIADKVLSVDRHAMKITNTSPTNNSGVWKYEVIPLNHPHVFNMKMYLNPIPQPVIAQNPKLVQNPGY</sequence>
<dbReference type="InterPro" id="IPR012944">
    <property type="entry name" value="SusD_RagB_dom"/>
</dbReference>
<dbReference type="Pfam" id="PF07980">
    <property type="entry name" value="SusD_RagB"/>
    <property type="match status" value="1"/>
</dbReference>
<evidence type="ECO:0000313" key="9">
    <source>
        <dbReference type="EMBL" id="RNI40308.1"/>
    </source>
</evidence>
<comment type="caution">
    <text evidence="9">The sequence shown here is derived from an EMBL/GenBank/DDBJ whole genome shotgun (WGS) entry which is preliminary data.</text>
</comment>
<proteinExistence type="inferred from homology"/>
<keyword evidence="5" id="KW-0998">Cell outer membrane</keyword>
<keyword evidence="10" id="KW-1185">Reference proteome</keyword>
<dbReference type="SUPFAM" id="SSF48452">
    <property type="entry name" value="TPR-like"/>
    <property type="match status" value="1"/>
</dbReference>
<dbReference type="Proteomes" id="UP000267223">
    <property type="component" value="Unassembled WGS sequence"/>
</dbReference>
<dbReference type="EMBL" id="RJJR01000001">
    <property type="protein sequence ID" value="RNI40308.1"/>
    <property type="molecule type" value="Genomic_DNA"/>
</dbReference>
<feature type="chain" id="PRO_5017986644" evidence="6">
    <location>
        <begin position="26"/>
        <end position="597"/>
    </location>
</feature>
<dbReference type="GO" id="GO:0009279">
    <property type="term" value="C:cell outer membrane"/>
    <property type="evidence" value="ECO:0007669"/>
    <property type="project" value="UniProtKB-SubCell"/>
</dbReference>
<evidence type="ECO:0000256" key="3">
    <source>
        <dbReference type="ARBA" id="ARBA00022729"/>
    </source>
</evidence>
<dbReference type="InterPro" id="IPR011990">
    <property type="entry name" value="TPR-like_helical_dom_sf"/>
</dbReference>
<feature type="domain" description="RagB/SusD" evidence="7">
    <location>
        <begin position="312"/>
        <end position="597"/>
    </location>
</feature>
<evidence type="ECO:0000256" key="2">
    <source>
        <dbReference type="ARBA" id="ARBA00006275"/>
    </source>
</evidence>
<dbReference type="Gene3D" id="1.25.40.390">
    <property type="match status" value="1"/>
</dbReference>